<gene>
    <name evidence="1" type="ORF">GGE12_004783</name>
</gene>
<dbReference type="EMBL" id="JACIGM010000011">
    <property type="protein sequence ID" value="MBB4276985.1"/>
    <property type="molecule type" value="Genomic_DNA"/>
</dbReference>
<comment type="caution">
    <text evidence="1">The sequence shown here is derived from an EMBL/GenBank/DDBJ whole genome shotgun (WGS) entry which is preliminary data.</text>
</comment>
<dbReference type="AlphaFoldDB" id="A0A7W6RQV1"/>
<protein>
    <submittedName>
        <fullName evidence="1">Uncharacterized protein</fullName>
    </submittedName>
</protein>
<accession>A0A7W6RQV1</accession>
<name>A0A7W6RQV1_9HYPH</name>
<dbReference type="Proteomes" id="UP000533641">
    <property type="component" value="Unassembled WGS sequence"/>
</dbReference>
<organism evidence="1 2">
    <name type="scientific">Rhizobium mongolense</name>
    <dbReference type="NCBI Taxonomy" id="57676"/>
    <lineage>
        <taxon>Bacteria</taxon>
        <taxon>Pseudomonadati</taxon>
        <taxon>Pseudomonadota</taxon>
        <taxon>Alphaproteobacteria</taxon>
        <taxon>Hyphomicrobiales</taxon>
        <taxon>Rhizobiaceae</taxon>
        <taxon>Rhizobium/Agrobacterium group</taxon>
        <taxon>Rhizobium</taxon>
    </lineage>
</organism>
<sequence length="42" mass="4821">MDTLTRENRLAFDVTHGLVLPIVVPFSICQSYRAPVRRHSSH</sequence>
<evidence type="ECO:0000313" key="1">
    <source>
        <dbReference type="EMBL" id="MBB4276985.1"/>
    </source>
</evidence>
<proteinExistence type="predicted"/>
<reference evidence="1 2" key="1">
    <citation type="submission" date="2020-08" db="EMBL/GenBank/DDBJ databases">
        <title>Genomic Encyclopedia of Type Strains, Phase IV (KMG-V): Genome sequencing to study the core and pangenomes of soil and plant-associated prokaryotes.</title>
        <authorList>
            <person name="Whitman W."/>
        </authorList>
    </citation>
    <scope>NUCLEOTIDE SEQUENCE [LARGE SCALE GENOMIC DNA]</scope>
    <source>
        <strain evidence="1 2">SEMIA 402</strain>
    </source>
</reference>
<evidence type="ECO:0000313" key="2">
    <source>
        <dbReference type="Proteomes" id="UP000533641"/>
    </source>
</evidence>